<keyword evidence="1" id="KW-0812">Transmembrane</keyword>
<proteinExistence type="predicted"/>
<feature type="transmembrane region" description="Helical" evidence="1">
    <location>
        <begin position="71"/>
        <end position="90"/>
    </location>
</feature>
<accession>A0A7S2XHF8</accession>
<reference evidence="2" key="1">
    <citation type="submission" date="2021-01" db="EMBL/GenBank/DDBJ databases">
        <authorList>
            <person name="Corre E."/>
            <person name="Pelletier E."/>
            <person name="Niang G."/>
            <person name="Scheremetjew M."/>
            <person name="Finn R."/>
            <person name="Kale V."/>
            <person name="Holt S."/>
            <person name="Cochrane G."/>
            <person name="Meng A."/>
            <person name="Brown T."/>
            <person name="Cohen L."/>
        </authorList>
    </citation>
    <scope>NUCLEOTIDE SEQUENCE</scope>
    <source>
        <strain evidence="2">CCMP622</strain>
    </source>
</reference>
<dbReference type="AlphaFoldDB" id="A0A7S2XHF8"/>
<evidence type="ECO:0000313" key="2">
    <source>
        <dbReference type="EMBL" id="CAD9777916.1"/>
    </source>
</evidence>
<feature type="transmembrane region" description="Helical" evidence="1">
    <location>
        <begin position="110"/>
        <end position="131"/>
    </location>
</feature>
<name>A0A7S2XHF8_9EUKA</name>
<feature type="transmembrane region" description="Helical" evidence="1">
    <location>
        <begin position="41"/>
        <end position="59"/>
    </location>
</feature>
<sequence length="176" mass="19917">MSSEYTGLRTGLDNEMDIGNVGNLEDDVVFEPFTWTSNRSILRLLCMFCALSSFALIASDNFRNLSEAKNLLMISLWALVFQIGAQAFDLMDIRRSYMSLWPLTEFACNFMFMIVSFCGAIALLSLCYWNQRGEGFCDYSLDGKDKATSSAIFSLLLSFCLVPSTIISYKKVKRYP</sequence>
<evidence type="ECO:0008006" key="3">
    <source>
        <dbReference type="Google" id="ProtNLM"/>
    </source>
</evidence>
<dbReference type="EMBL" id="HBHP01035629">
    <property type="protein sequence ID" value="CAD9777916.1"/>
    <property type="molecule type" value="Transcribed_RNA"/>
</dbReference>
<gene>
    <name evidence="2" type="ORF">LSP00402_LOCUS21932</name>
</gene>
<keyword evidence="1" id="KW-0472">Membrane</keyword>
<evidence type="ECO:0000256" key="1">
    <source>
        <dbReference type="SAM" id="Phobius"/>
    </source>
</evidence>
<protein>
    <recommendedName>
        <fullName evidence="3">MARVEL domain-containing protein</fullName>
    </recommendedName>
</protein>
<feature type="transmembrane region" description="Helical" evidence="1">
    <location>
        <begin position="151"/>
        <end position="169"/>
    </location>
</feature>
<keyword evidence="1" id="KW-1133">Transmembrane helix</keyword>
<organism evidence="2">
    <name type="scientific">Lotharella oceanica</name>
    <dbReference type="NCBI Taxonomy" id="641309"/>
    <lineage>
        <taxon>Eukaryota</taxon>
        <taxon>Sar</taxon>
        <taxon>Rhizaria</taxon>
        <taxon>Cercozoa</taxon>
        <taxon>Chlorarachniophyceae</taxon>
        <taxon>Lotharella</taxon>
    </lineage>
</organism>